<feature type="domain" description="YdhG-like" evidence="1">
    <location>
        <begin position="28"/>
        <end position="121"/>
    </location>
</feature>
<dbReference type="SUPFAM" id="SSF159888">
    <property type="entry name" value="YdhG-like"/>
    <property type="match status" value="1"/>
</dbReference>
<organism evidence="2 3">
    <name type="scientific">Cryobacterium lactosi</name>
    <dbReference type="NCBI Taxonomy" id="1259202"/>
    <lineage>
        <taxon>Bacteria</taxon>
        <taxon>Bacillati</taxon>
        <taxon>Actinomycetota</taxon>
        <taxon>Actinomycetes</taxon>
        <taxon>Micrococcales</taxon>
        <taxon>Microbacteriaceae</taxon>
        <taxon>Cryobacterium</taxon>
    </lineage>
</organism>
<proteinExistence type="predicted"/>
<dbReference type="InterPro" id="IPR014922">
    <property type="entry name" value="YdhG-like"/>
</dbReference>
<comment type="caution">
    <text evidence="2">The sequence shown here is derived from an EMBL/GenBank/DDBJ whole genome shotgun (WGS) entry which is preliminary data.</text>
</comment>
<dbReference type="OrthoDB" id="9811812at2"/>
<dbReference type="EMBL" id="SOHM01000031">
    <property type="protein sequence ID" value="TFD87333.1"/>
    <property type="molecule type" value="Genomic_DNA"/>
</dbReference>
<dbReference type="AlphaFoldDB" id="A0A4R9BME5"/>
<sequence length="133" mass="14022">MTGRASPAKAAVGDKPVFAYIASLPQPQRGIAQAVDALAAETLPDLQRSVKWGMAYYGVGDGWCFSCGGFAGHVKLMFINGMALEPVPPVTPIGMGKSTRGVELESVEDIDERQISAWMTQIASVPGVGGKKR</sequence>
<name>A0A4R9BME5_9MICO</name>
<keyword evidence="3" id="KW-1185">Reference proteome</keyword>
<evidence type="ECO:0000313" key="2">
    <source>
        <dbReference type="EMBL" id="TFD87333.1"/>
    </source>
</evidence>
<protein>
    <submittedName>
        <fullName evidence="2">DUF1801 domain-containing protein</fullName>
    </submittedName>
</protein>
<reference evidence="2 3" key="1">
    <citation type="submission" date="2019-03" db="EMBL/GenBank/DDBJ databases">
        <title>Genomics of glacier-inhabiting Cryobacterium strains.</title>
        <authorList>
            <person name="Liu Q."/>
            <person name="Xin Y.-H."/>
        </authorList>
    </citation>
    <scope>NUCLEOTIDE SEQUENCE [LARGE SCALE GENOMIC DNA]</scope>
    <source>
        <strain evidence="2 3">Sr59</strain>
    </source>
</reference>
<dbReference type="Proteomes" id="UP000298468">
    <property type="component" value="Unassembled WGS sequence"/>
</dbReference>
<evidence type="ECO:0000313" key="3">
    <source>
        <dbReference type="Proteomes" id="UP000298468"/>
    </source>
</evidence>
<accession>A0A4R9BME5</accession>
<dbReference type="Pfam" id="PF08818">
    <property type="entry name" value="DUF1801"/>
    <property type="match status" value="1"/>
</dbReference>
<evidence type="ECO:0000259" key="1">
    <source>
        <dbReference type="Pfam" id="PF08818"/>
    </source>
</evidence>
<gene>
    <name evidence="2" type="ORF">E3T61_13930</name>
</gene>
<dbReference type="Gene3D" id="3.90.1150.200">
    <property type="match status" value="1"/>
</dbReference>